<keyword evidence="2" id="KW-1185">Reference proteome</keyword>
<dbReference type="Proteomes" id="UP000814033">
    <property type="component" value="Unassembled WGS sequence"/>
</dbReference>
<dbReference type="EMBL" id="MU276143">
    <property type="protein sequence ID" value="KAI0041120.1"/>
    <property type="molecule type" value="Genomic_DNA"/>
</dbReference>
<sequence>ISKINRGFEIYERNTGKVHPSARNLKKRATSGADSLTDDDAQLWYGTISVGTPAKQYTVDFDTGSSDLFLPGSTCGSTCSGHTLYTPSKSSTSKDIKKTFTLKYGDGSSVTGEQYTDTVSIAGLTATGQTLGSAKTYSTGFESSQFPADGLLGMAFESLSDYNANPLFQSLIAAGSVADESFGFYFASSGSELFIGGVNDQLYSGDFTTVDVTTAAYWQTTFDSISVDGQQVVDSTAAIIDTGTTQLIGSSTGIAALYAQISGAQEDDSLGTGLYSIPCSFNTPLSVTLGGTAFTIDPSTFNLGPVSDGSSTCVGGAAADDDIASEFWILGDVFLQNVYTKFDVGNQQIGFATLA</sequence>
<gene>
    <name evidence="1" type="ORF">FA95DRAFT_1501891</name>
</gene>
<evidence type="ECO:0000313" key="1">
    <source>
        <dbReference type="EMBL" id="KAI0041120.1"/>
    </source>
</evidence>
<reference evidence="1" key="1">
    <citation type="submission" date="2021-02" db="EMBL/GenBank/DDBJ databases">
        <authorList>
            <consortium name="DOE Joint Genome Institute"/>
            <person name="Ahrendt S."/>
            <person name="Looney B.P."/>
            <person name="Miyauchi S."/>
            <person name="Morin E."/>
            <person name="Drula E."/>
            <person name="Courty P.E."/>
            <person name="Chicoki N."/>
            <person name="Fauchery L."/>
            <person name="Kohler A."/>
            <person name="Kuo A."/>
            <person name="Labutti K."/>
            <person name="Pangilinan J."/>
            <person name="Lipzen A."/>
            <person name="Riley R."/>
            <person name="Andreopoulos W."/>
            <person name="He G."/>
            <person name="Johnson J."/>
            <person name="Barry K.W."/>
            <person name="Grigoriev I.V."/>
            <person name="Nagy L."/>
            <person name="Hibbett D."/>
            <person name="Henrissat B."/>
            <person name="Matheny P.B."/>
            <person name="Labbe J."/>
            <person name="Martin F."/>
        </authorList>
    </citation>
    <scope>NUCLEOTIDE SEQUENCE</scope>
    <source>
        <strain evidence="1">FP105234-sp</strain>
    </source>
</reference>
<comment type="caution">
    <text evidence="1">The sequence shown here is derived from an EMBL/GenBank/DDBJ whole genome shotgun (WGS) entry which is preliminary data.</text>
</comment>
<feature type="non-terminal residue" evidence="1">
    <location>
        <position position="1"/>
    </location>
</feature>
<proteinExistence type="predicted"/>
<accession>A0ACB8RAZ9</accession>
<protein>
    <submittedName>
        <fullName evidence="1">Acid protease</fullName>
    </submittedName>
</protein>
<organism evidence="1 2">
    <name type="scientific">Auriscalpium vulgare</name>
    <dbReference type="NCBI Taxonomy" id="40419"/>
    <lineage>
        <taxon>Eukaryota</taxon>
        <taxon>Fungi</taxon>
        <taxon>Dikarya</taxon>
        <taxon>Basidiomycota</taxon>
        <taxon>Agaricomycotina</taxon>
        <taxon>Agaricomycetes</taxon>
        <taxon>Russulales</taxon>
        <taxon>Auriscalpiaceae</taxon>
        <taxon>Auriscalpium</taxon>
    </lineage>
</organism>
<name>A0ACB8RAZ9_9AGAM</name>
<reference evidence="1" key="2">
    <citation type="journal article" date="2022" name="New Phytol.">
        <title>Evolutionary transition to the ectomycorrhizal habit in the genomes of a hyperdiverse lineage of mushroom-forming fungi.</title>
        <authorList>
            <person name="Looney B."/>
            <person name="Miyauchi S."/>
            <person name="Morin E."/>
            <person name="Drula E."/>
            <person name="Courty P.E."/>
            <person name="Kohler A."/>
            <person name="Kuo A."/>
            <person name="LaButti K."/>
            <person name="Pangilinan J."/>
            <person name="Lipzen A."/>
            <person name="Riley R."/>
            <person name="Andreopoulos W."/>
            <person name="He G."/>
            <person name="Johnson J."/>
            <person name="Nolan M."/>
            <person name="Tritt A."/>
            <person name="Barry K.W."/>
            <person name="Grigoriev I.V."/>
            <person name="Nagy L.G."/>
            <person name="Hibbett D."/>
            <person name="Henrissat B."/>
            <person name="Matheny P.B."/>
            <person name="Labbe J."/>
            <person name="Martin F.M."/>
        </authorList>
    </citation>
    <scope>NUCLEOTIDE SEQUENCE</scope>
    <source>
        <strain evidence="1">FP105234-sp</strain>
    </source>
</reference>
<keyword evidence="1" id="KW-0378">Hydrolase</keyword>
<keyword evidence="1" id="KW-0645">Protease</keyword>
<evidence type="ECO:0000313" key="2">
    <source>
        <dbReference type="Proteomes" id="UP000814033"/>
    </source>
</evidence>